<dbReference type="Proteomes" id="UP000640052">
    <property type="component" value="Unassembled WGS sequence"/>
</dbReference>
<sequence length="168" mass="17576">MVLLFGGWTPAYASEGPSESSGGEEIGSTSVKVTVRVLPPRGSGESGPSERHPRSSEGGQPFQKGSSENGRPFEKGSSGRSHHYDPGTPDQGRSRFGGGFRQHHPGDPRSFGDGSSTYEPGAPRSRGFDMLPFTGSDERTLAMAISGGVVVILAGGMLVLASSRRNDI</sequence>
<evidence type="ECO:0000313" key="8">
    <source>
        <dbReference type="EMBL" id="GIH28664.1"/>
    </source>
</evidence>
<dbReference type="EMBL" id="BOOA01000089">
    <property type="protein sequence ID" value="GIH28664.1"/>
    <property type="molecule type" value="Genomic_DNA"/>
</dbReference>
<evidence type="ECO:0000259" key="7">
    <source>
        <dbReference type="PROSITE" id="PS50847"/>
    </source>
</evidence>
<proteinExistence type="predicted"/>
<keyword evidence="9" id="KW-1185">Reference proteome</keyword>
<keyword evidence="6" id="KW-0472">Membrane</keyword>
<organism evidence="8 9">
    <name type="scientific">Acrocarpospora phusangensis</name>
    <dbReference type="NCBI Taxonomy" id="1070424"/>
    <lineage>
        <taxon>Bacteria</taxon>
        <taxon>Bacillati</taxon>
        <taxon>Actinomycetota</taxon>
        <taxon>Actinomycetes</taxon>
        <taxon>Streptosporangiales</taxon>
        <taxon>Streptosporangiaceae</taxon>
        <taxon>Acrocarpospora</taxon>
    </lineage>
</organism>
<feature type="region of interest" description="Disordered" evidence="5">
    <location>
        <begin position="1"/>
        <end position="131"/>
    </location>
</feature>
<feature type="compositionally biased region" description="Low complexity" evidence="5">
    <location>
        <begin position="14"/>
        <end position="30"/>
    </location>
</feature>
<evidence type="ECO:0000256" key="5">
    <source>
        <dbReference type="SAM" id="MobiDB-lite"/>
    </source>
</evidence>
<keyword evidence="3" id="KW-0732">Signal</keyword>
<dbReference type="InterPro" id="IPR019931">
    <property type="entry name" value="LPXTG_anchor"/>
</dbReference>
<keyword evidence="2" id="KW-0964">Secreted</keyword>
<evidence type="ECO:0000256" key="6">
    <source>
        <dbReference type="SAM" id="Phobius"/>
    </source>
</evidence>
<reference evidence="8" key="1">
    <citation type="submission" date="2021-01" db="EMBL/GenBank/DDBJ databases">
        <title>Whole genome shotgun sequence of Acrocarpospora phusangensis NBRC 108782.</title>
        <authorList>
            <person name="Komaki H."/>
            <person name="Tamura T."/>
        </authorList>
    </citation>
    <scope>NUCLEOTIDE SEQUENCE</scope>
    <source>
        <strain evidence="8">NBRC 108782</strain>
    </source>
</reference>
<evidence type="ECO:0000256" key="1">
    <source>
        <dbReference type="ARBA" id="ARBA00022512"/>
    </source>
</evidence>
<keyword evidence="6" id="KW-0812">Transmembrane</keyword>
<gene>
    <name evidence="8" type="ORF">Aph01nite_69740</name>
</gene>
<evidence type="ECO:0000256" key="4">
    <source>
        <dbReference type="ARBA" id="ARBA00023088"/>
    </source>
</evidence>
<dbReference type="PROSITE" id="PS50847">
    <property type="entry name" value="GRAM_POS_ANCHORING"/>
    <property type="match status" value="1"/>
</dbReference>
<feature type="transmembrane region" description="Helical" evidence="6">
    <location>
        <begin position="141"/>
        <end position="161"/>
    </location>
</feature>
<keyword evidence="4" id="KW-0572">Peptidoglycan-anchor</keyword>
<feature type="domain" description="Gram-positive cocci surface proteins LPxTG" evidence="7">
    <location>
        <begin position="131"/>
        <end position="168"/>
    </location>
</feature>
<keyword evidence="6" id="KW-1133">Transmembrane helix</keyword>
<accession>A0A919QGH2</accession>
<comment type="caution">
    <text evidence="8">The sequence shown here is derived from an EMBL/GenBank/DDBJ whole genome shotgun (WGS) entry which is preliminary data.</text>
</comment>
<protein>
    <recommendedName>
        <fullName evidence="7">Gram-positive cocci surface proteins LPxTG domain-containing protein</fullName>
    </recommendedName>
</protein>
<evidence type="ECO:0000256" key="2">
    <source>
        <dbReference type="ARBA" id="ARBA00022525"/>
    </source>
</evidence>
<evidence type="ECO:0000313" key="9">
    <source>
        <dbReference type="Proteomes" id="UP000640052"/>
    </source>
</evidence>
<name>A0A919QGH2_9ACTN</name>
<dbReference type="AlphaFoldDB" id="A0A919QGH2"/>
<evidence type="ECO:0000256" key="3">
    <source>
        <dbReference type="ARBA" id="ARBA00022729"/>
    </source>
</evidence>
<keyword evidence="1" id="KW-0134">Cell wall</keyword>